<proteinExistence type="predicted"/>
<dbReference type="Gene3D" id="3.40.190.10">
    <property type="entry name" value="Periplasmic binding protein-like II"/>
    <property type="match status" value="1"/>
</dbReference>
<dbReference type="Pfam" id="PF00496">
    <property type="entry name" value="SBP_bac_5"/>
    <property type="match status" value="1"/>
</dbReference>
<dbReference type="PANTHER" id="PTHR30290:SF34">
    <property type="entry name" value="ABC TRANSPORTER, PERIPLASMIC OLIGO-PEPTIDE BINDING PROTEIN, PUTATIVE-RELATED"/>
    <property type="match status" value="1"/>
</dbReference>
<evidence type="ECO:0000313" key="4">
    <source>
        <dbReference type="Proteomes" id="UP000463916"/>
    </source>
</evidence>
<dbReference type="OrthoDB" id="39920at2"/>
<organism evidence="3 4">
    <name type="scientific">Athalassotoga saccharophila</name>
    <dbReference type="NCBI Taxonomy" id="1441386"/>
    <lineage>
        <taxon>Bacteria</taxon>
        <taxon>Thermotogati</taxon>
        <taxon>Thermotogota</taxon>
        <taxon>Thermotogae</taxon>
        <taxon>Mesoaciditogales</taxon>
        <taxon>Mesoaciditogaceae</taxon>
        <taxon>Athalassotoga</taxon>
    </lineage>
</organism>
<dbReference type="GO" id="GO:0043190">
    <property type="term" value="C:ATP-binding cassette (ABC) transporter complex"/>
    <property type="evidence" value="ECO:0007669"/>
    <property type="project" value="InterPro"/>
</dbReference>
<dbReference type="InterPro" id="IPR039424">
    <property type="entry name" value="SBP_5"/>
</dbReference>
<name>A0A6N4TF28_9BACT</name>
<reference evidence="4" key="1">
    <citation type="submission" date="2019-04" db="EMBL/GenBank/DDBJ databases">
        <title>NAS-01 Genome Sequencing.</title>
        <authorList>
            <person name="Kato S."/>
            <person name="Itoh T."/>
            <person name="Ohkuma M."/>
        </authorList>
    </citation>
    <scope>NUCLEOTIDE SEQUENCE [LARGE SCALE GENOMIC DNA]</scope>
    <source>
        <strain evidence="4">NAS-01</strain>
        <plasmid evidence="4">pATS1</plasmid>
    </source>
</reference>
<dbReference type="KEGG" id="asac:ATHSA_p10037"/>
<dbReference type="SUPFAM" id="SSF53850">
    <property type="entry name" value="Periplasmic binding protein-like II"/>
    <property type="match status" value="1"/>
</dbReference>
<keyword evidence="3" id="KW-0614">Plasmid</keyword>
<dbReference type="RefSeq" id="WP_161849034.1">
    <property type="nucleotide sequence ID" value="NZ_AP019552.1"/>
</dbReference>
<protein>
    <submittedName>
        <fullName evidence="3">Periplasmic dipeptide transport protein</fullName>
    </submittedName>
</protein>
<dbReference type="Gene3D" id="3.90.76.10">
    <property type="entry name" value="Dipeptide-binding Protein, Domain 1"/>
    <property type="match status" value="1"/>
</dbReference>
<feature type="chain" id="PRO_5026960417" evidence="1">
    <location>
        <begin position="22"/>
        <end position="624"/>
    </location>
</feature>
<dbReference type="PIRSF" id="PIRSF002741">
    <property type="entry name" value="MppA"/>
    <property type="match status" value="1"/>
</dbReference>
<sequence length="624" mass="70363">MKKSLVILMILLLVVAFMTLAESVVNPDTIVEEEIGPLVTLDPVWSYDTASGEAIFQLYNDLVQYDGTSTVKLAPMLSTNVPSVKDGTILDNGTTYVFHIRQGVYFHNGDIMTPQDVVYSLERRVIFDRAGGPSWLIATPLLPKIDGQYVSTIVQVVAYELGLKDPLNYTSLSSLGIFATGTKNPLNDKYKQALINAFNLLAKDFEIKGNDVIIHLPQPYPPFLYILASQNSTIFDQKWCADQGAWNGDPNNWWYYHNPTESEDPIFMKENGTGPYELNYIVPGREIAFKRFDKYWDGPAKIKNVVIKYVNEFTTRLLDLESGQADIIYVPVENLSEVENNPNIRVITGLPTLNVDGIAFEWNISSQGNPFIGSGKLDGNGIPPDFFSNLDVRKAFEYLFPYKQYIQQAFNGMALQPNSAIIQGLLGYDPNLPMYEQNLAKATEYFKEAYNGELWQKGFKFTAVCNTGNTTDLLALQALSNYARQINPKFQINIVSELWSNFLNDALSGKLPMYPAAWAADFPDPYDFADAYYASNGAYSGALGQNYISFAQKTMDPLVNALINTVNTEQRIEIAKQLSQLDHENALYIWTNQPDEYFVERTWVKGWYWNAMEAGVVNFYTLSK</sequence>
<dbReference type="GO" id="GO:0015833">
    <property type="term" value="P:peptide transport"/>
    <property type="evidence" value="ECO:0007669"/>
    <property type="project" value="TreeGrafter"/>
</dbReference>
<dbReference type="GO" id="GO:0042597">
    <property type="term" value="C:periplasmic space"/>
    <property type="evidence" value="ECO:0007669"/>
    <property type="project" value="UniProtKB-ARBA"/>
</dbReference>
<feature type="domain" description="Solute-binding protein family 5" evidence="2">
    <location>
        <begin position="87"/>
        <end position="539"/>
    </location>
</feature>
<dbReference type="InterPro" id="IPR030678">
    <property type="entry name" value="Peptide/Ni-bd"/>
</dbReference>
<gene>
    <name evidence="3" type="ORF">ATHSA_p10037</name>
</gene>
<dbReference type="CDD" id="cd08512">
    <property type="entry name" value="PBP2_NikA_DppA_OppA_like_7"/>
    <property type="match status" value="1"/>
</dbReference>
<dbReference type="EMBL" id="AP019552">
    <property type="protein sequence ID" value="BBJ29084.1"/>
    <property type="molecule type" value="Genomic_DNA"/>
</dbReference>
<geneLocation type="plasmid" evidence="3 4">
    <name>pATS1</name>
</geneLocation>
<feature type="signal peptide" evidence="1">
    <location>
        <begin position="1"/>
        <end position="21"/>
    </location>
</feature>
<accession>A0A6N4TF28</accession>
<dbReference type="GO" id="GO:1904680">
    <property type="term" value="F:peptide transmembrane transporter activity"/>
    <property type="evidence" value="ECO:0007669"/>
    <property type="project" value="TreeGrafter"/>
</dbReference>
<dbReference type="PANTHER" id="PTHR30290">
    <property type="entry name" value="PERIPLASMIC BINDING COMPONENT OF ABC TRANSPORTER"/>
    <property type="match status" value="1"/>
</dbReference>
<dbReference type="Proteomes" id="UP000463916">
    <property type="component" value="Plasmid pATS1"/>
</dbReference>
<keyword evidence="1" id="KW-0732">Signal</keyword>
<evidence type="ECO:0000256" key="1">
    <source>
        <dbReference type="SAM" id="SignalP"/>
    </source>
</evidence>
<dbReference type="AlphaFoldDB" id="A0A6N4TF28"/>
<dbReference type="Gene3D" id="3.10.105.10">
    <property type="entry name" value="Dipeptide-binding Protein, Domain 3"/>
    <property type="match status" value="1"/>
</dbReference>
<evidence type="ECO:0000259" key="2">
    <source>
        <dbReference type="Pfam" id="PF00496"/>
    </source>
</evidence>
<dbReference type="InterPro" id="IPR000914">
    <property type="entry name" value="SBP_5_dom"/>
</dbReference>
<evidence type="ECO:0000313" key="3">
    <source>
        <dbReference type="EMBL" id="BBJ29084.1"/>
    </source>
</evidence>
<keyword evidence="4" id="KW-1185">Reference proteome</keyword>